<feature type="compositionally biased region" description="Low complexity" evidence="1">
    <location>
        <begin position="187"/>
        <end position="196"/>
    </location>
</feature>
<proteinExistence type="predicted"/>
<reference evidence="3 4" key="1">
    <citation type="submission" date="2019-03" db="EMBL/GenBank/DDBJ databases">
        <title>Rhodosporidium diobovatum UCD-FST 08-225 genome sequencing, assembly, and annotation.</title>
        <authorList>
            <person name="Fakankun I.U."/>
            <person name="Fristensky B."/>
            <person name="Levin D.B."/>
        </authorList>
    </citation>
    <scope>NUCLEOTIDE SEQUENCE [LARGE SCALE GENOMIC DNA]</scope>
    <source>
        <strain evidence="3 4">UCD-FST 08-225</strain>
    </source>
</reference>
<name>A0A5C5FVB2_9BASI</name>
<evidence type="ECO:0000256" key="1">
    <source>
        <dbReference type="SAM" id="MobiDB-lite"/>
    </source>
</evidence>
<dbReference type="AlphaFoldDB" id="A0A5C5FVB2"/>
<feature type="region of interest" description="Disordered" evidence="1">
    <location>
        <begin position="143"/>
        <end position="205"/>
    </location>
</feature>
<comment type="caution">
    <text evidence="3">The sequence shown here is derived from an EMBL/GenBank/DDBJ whole genome shotgun (WGS) entry which is preliminary data.</text>
</comment>
<feature type="compositionally biased region" description="Basic residues" evidence="1">
    <location>
        <begin position="155"/>
        <end position="169"/>
    </location>
</feature>
<feature type="transmembrane region" description="Helical" evidence="2">
    <location>
        <begin position="104"/>
        <end position="126"/>
    </location>
</feature>
<evidence type="ECO:0000313" key="4">
    <source>
        <dbReference type="Proteomes" id="UP000311382"/>
    </source>
</evidence>
<dbReference type="EMBL" id="SOZI01000058">
    <property type="protein sequence ID" value="TNY20778.1"/>
    <property type="molecule type" value="Genomic_DNA"/>
</dbReference>
<accession>A0A5C5FVB2</accession>
<keyword evidence="4" id="KW-1185">Reference proteome</keyword>
<organism evidence="3 4">
    <name type="scientific">Rhodotorula diobovata</name>
    <dbReference type="NCBI Taxonomy" id="5288"/>
    <lineage>
        <taxon>Eukaryota</taxon>
        <taxon>Fungi</taxon>
        <taxon>Dikarya</taxon>
        <taxon>Basidiomycota</taxon>
        <taxon>Pucciniomycotina</taxon>
        <taxon>Microbotryomycetes</taxon>
        <taxon>Sporidiobolales</taxon>
        <taxon>Sporidiobolaceae</taxon>
        <taxon>Rhodotorula</taxon>
    </lineage>
</organism>
<evidence type="ECO:0000313" key="3">
    <source>
        <dbReference type="EMBL" id="TNY20778.1"/>
    </source>
</evidence>
<dbReference type="Proteomes" id="UP000311382">
    <property type="component" value="Unassembled WGS sequence"/>
</dbReference>
<keyword evidence="2" id="KW-1133">Transmembrane helix</keyword>
<keyword evidence="2" id="KW-0812">Transmembrane</keyword>
<gene>
    <name evidence="3" type="ORF">DMC30DRAFT_235668</name>
</gene>
<evidence type="ECO:0000256" key="2">
    <source>
        <dbReference type="SAM" id="Phobius"/>
    </source>
</evidence>
<protein>
    <submittedName>
        <fullName evidence="3">Uncharacterized protein</fullName>
    </submittedName>
</protein>
<keyword evidence="2" id="KW-0472">Membrane</keyword>
<sequence length="205" mass="20977">MPLLSLDPTQLTASANANSALPTLVAVSSALAPVAAVSTAAFTTQVKTVTVLEIVYLAAPTTTASPSPSSTAALASGSGSASAAASNLASFATDSYDGMSFMQLGATVSSVLLVVIVVACFAAIFLRQAGQMRRLLEATDEEELSDVGLGGAGRRTVKRPVKRGRRRGERRGLMARQADSTSDRHGSSSMSDSSDSSDGDKHVKP</sequence>